<reference evidence="1 2" key="1">
    <citation type="submission" date="2017-01" db="EMBL/GenBank/DDBJ databases">
        <authorList>
            <person name="Varghese N."/>
            <person name="Submissions S."/>
        </authorList>
    </citation>
    <scope>NUCLEOTIDE SEQUENCE [LARGE SCALE GENOMIC DNA]</scope>
    <source>
        <strain evidence="1 2">DSM 2061</strain>
    </source>
</reference>
<dbReference type="EMBL" id="FTOB01000008">
    <property type="protein sequence ID" value="SIT05363.1"/>
    <property type="molecule type" value="Genomic_DNA"/>
</dbReference>
<organism evidence="1 2">
    <name type="scientific">Zobellia uliginosa</name>
    <dbReference type="NCBI Taxonomy" id="143224"/>
    <lineage>
        <taxon>Bacteria</taxon>
        <taxon>Pseudomonadati</taxon>
        <taxon>Bacteroidota</taxon>
        <taxon>Flavobacteriia</taxon>
        <taxon>Flavobacteriales</taxon>
        <taxon>Flavobacteriaceae</taxon>
        <taxon>Zobellia</taxon>
    </lineage>
</organism>
<proteinExistence type="predicted"/>
<dbReference type="Proteomes" id="UP000185728">
    <property type="component" value="Unassembled WGS sequence"/>
</dbReference>
<dbReference type="RefSeq" id="WP_139327740.1">
    <property type="nucleotide sequence ID" value="NZ_FTOB01000008.1"/>
</dbReference>
<accession>A0ABY1L0Y7</accession>
<keyword evidence="2" id="KW-1185">Reference proteome</keyword>
<gene>
    <name evidence="1" type="ORF">SAMN05421766_10829</name>
</gene>
<sequence length="171" mass="19583">MSIFTKTISIVLFMSTIGSSTMHLLQGKPETEPGILPSGIYLLNDSTGVKRVLKNNPNEYYFIQKRPWLPIGNFDKVKRICLEDKYFKASEKQCGLSFTLNPKGQSEIQNLSRIGMRTHQKLGLIVKNELIFALYVGSEINGDSFFIELYSSKDEMKQLEKMVKNELKKHK</sequence>
<name>A0ABY1L0Y7_9FLAO</name>
<protein>
    <submittedName>
        <fullName evidence="1">Uncharacterized protein</fullName>
    </submittedName>
</protein>
<evidence type="ECO:0000313" key="1">
    <source>
        <dbReference type="EMBL" id="SIT05363.1"/>
    </source>
</evidence>
<evidence type="ECO:0000313" key="2">
    <source>
        <dbReference type="Proteomes" id="UP000185728"/>
    </source>
</evidence>
<comment type="caution">
    <text evidence="1">The sequence shown here is derived from an EMBL/GenBank/DDBJ whole genome shotgun (WGS) entry which is preliminary data.</text>
</comment>